<dbReference type="STRING" id="54915.ADS79_22095"/>
<dbReference type="InterPro" id="IPR006231">
    <property type="entry name" value="MQO"/>
</dbReference>
<dbReference type="NCBIfam" id="NF003610">
    <property type="entry name" value="PRK05257.3-1"/>
    <property type="match status" value="1"/>
</dbReference>
<dbReference type="PATRIC" id="fig|54915.3.peg.3545"/>
<dbReference type="NCBIfam" id="NF003611">
    <property type="entry name" value="PRK05257.3-2"/>
    <property type="match status" value="1"/>
</dbReference>
<dbReference type="AlphaFoldDB" id="A0A0K9YS22"/>
<evidence type="ECO:0000256" key="4">
    <source>
        <dbReference type="ARBA" id="ARBA00022532"/>
    </source>
</evidence>
<dbReference type="NCBIfam" id="NF003606">
    <property type="entry name" value="PRK05257.2-1"/>
    <property type="match status" value="1"/>
</dbReference>
<dbReference type="NCBIfam" id="NF003608">
    <property type="entry name" value="PRK05257.2-4"/>
    <property type="match status" value="1"/>
</dbReference>
<comment type="caution">
    <text evidence="9">The sequence shown here is derived from an EMBL/GenBank/DDBJ whole genome shotgun (WGS) entry which is preliminary data.</text>
</comment>
<dbReference type="GO" id="GO:0008924">
    <property type="term" value="F:L-malate dehydrogenase (quinone) activity"/>
    <property type="evidence" value="ECO:0007669"/>
    <property type="project" value="UniProtKB-UniRule"/>
</dbReference>
<accession>A0A0K9YS22</accession>
<gene>
    <name evidence="8" type="primary">mqo</name>
    <name evidence="9" type="ORF">ADS79_22095</name>
</gene>
<comment type="pathway">
    <text evidence="3 8">Carbohydrate metabolism; tricarboxylic acid cycle; oxaloacetate from (S)-malate (quinone route): step 1/1.</text>
</comment>
<protein>
    <recommendedName>
        <fullName evidence="8">Probable malate:quinone oxidoreductase</fullName>
        <ecNumber evidence="8">1.1.5.4</ecNumber>
    </recommendedName>
    <alternativeName>
        <fullName evidence="8">MQO</fullName>
    </alternativeName>
    <alternativeName>
        <fullName evidence="8">Malate dehydrogenase [quinone]</fullName>
    </alternativeName>
</protein>
<dbReference type="InterPro" id="IPR036188">
    <property type="entry name" value="FAD/NAD-bd_sf"/>
</dbReference>
<dbReference type="GO" id="GO:0006099">
    <property type="term" value="P:tricarboxylic acid cycle"/>
    <property type="evidence" value="ECO:0007669"/>
    <property type="project" value="UniProtKB-UniRule"/>
</dbReference>
<dbReference type="HAMAP" id="MF_00212">
    <property type="entry name" value="MQO"/>
    <property type="match status" value="1"/>
</dbReference>
<evidence type="ECO:0000256" key="2">
    <source>
        <dbReference type="ARBA" id="ARBA00001974"/>
    </source>
</evidence>
<evidence type="ECO:0000256" key="3">
    <source>
        <dbReference type="ARBA" id="ARBA00005012"/>
    </source>
</evidence>
<comment type="cofactor">
    <cofactor evidence="2 8">
        <name>FAD</name>
        <dbReference type="ChEBI" id="CHEBI:57692"/>
    </cofactor>
</comment>
<proteinExistence type="inferred from homology"/>
<dbReference type="SUPFAM" id="SSF51905">
    <property type="entry name" value="FAD/NAD(P)-binding domain"/>
    <property type="match status" value="1"/>
</dbReference>
<dbReference type="PANTHER" id="PTHR43104:SF2">
    <property type="entry name" value="L-2-HYDROXYGLUTARATE DEHYDROGENASE, MITOCHONDRIAL"/>
    <property type="match status" value="1"/>
</dbReference>
<keyword evidence="5 8" id="KW-0285">Flavoprotein</keyword>
<organism evidence="9 10">
    <name type="scientific">Brevibacillus reuszeri</name>
    <dbReference type="NCBI Taxonomy" id="54915"/>
    <lineage>
        <taxon>Bacteria</taxon>
        <taxon>Bacillati</taxon>
        <taxon>Bacillota</taxon>
        <taxon>Bacilli</taxon>
        <taxon>Bacillales</taxon>
        <taxon>Paenibacillaceae</taxon>
        <taxon>Brevibacillus</taxon>
    </lineage>
</organism>
<dbReference type="PANTHER" id="PTHR43104">
    <property type="entry name" value="L-2-HYDROXYGLUTARATE DEHYDROGENASE, MITOCHONDRIAL"/>
    <property type="match status" value="1"/>
</dbReference>
<evidence type="ECO:0000256" key="7">
    <source>
        <dbReference type="ARBA" id="ARBA00023002"/>
    </source>
</evidence>
<evidence type="ECO:0000313" key="9">
    <source>
        <dbReference type="EMBL" id="KNB71471.1"/>
    </source>
</evidence>
<dbReference type="GO" id="GO:0047545">
    <property type="term" value="F:(S)-2-hydroxyglutarate dehydrogenase activity"/>
    <property type="evidence" value="ECO:0007669"/>
    <property type="project" value="TreeGrafter"/>
</dbReference>
<evidence type="ECO:0000256" key="8">
    <source>
        <dbReference type="HAMAP-Rule" id="MF_00212"/>
    </source>
</evidence>
<evidence type="ECO:0000256" key="6">
    <source>
        <dbReference type="ARBA" id="ARBA00022827"/>
    </source>
</evidence>
<reference evidence="10" key="1">
    <citation type="submission" date="2015-07" db="EMBL/GenBank/DDBJ databases">
        <title>Genome sequencing project for genomic taxonomy and phylogenomics of Bacillus-like bacteria.</title>
        <authorList>
            <person name="Liu B."/>
            <person name="Wang J."/>
            <person name="Zhu Y."/>
            <person name="Liu G."/>
            <person name="Chen Q."/>
            <person name="Chen Z."/>
            <person name="Lan J."/>
            <person name="Che J."/>
            <person name="Ge C."/>
            <person name="Shi H."/>
            <person name="Pan Z."/>
            <person name="Liu X."/>
        </authorList>
    </citation>
    <scope>NUCLEOTIDE SEQUENCE [LARGE SCALE GENOMIC DNA]</scope>
    <source>
        <strain evidence="10">DSM 9887</strain>
    </source>
</reference>
<dbReference type="NCBIfam" id="NF009875">
    <property type="entry name" value="PRK13339.1"/>
    <property type="match status" value="1"/>
</dbReference>
<sequence>MQTDVILIGAGIMSATLGSLLKELMPDWKITVFEKLSKAGEESSNEWNNAGTGHAALCELNYTTEKKDGSVDISKAIKINEQFQVSMQFWSYLVNNKLISNPHDFIMPLPHMSLVQGENDVSFLKKRFEAMTNNPLFQGMEFSDDPEKLMEWLPLVMKDRISNEPIAATKIDSGTDVNFGALTRMLFEHLQSKDVEINYEHSVENINRNGDGSWQLKVKNLNNGSIERHSAKFVFIGGGGGSLHLLQKSGIPEGKHIGGFPVSGIFMVCNNQEVVEQHHAKVYGKAKVGAPPMSVPHLDTRYIDHKKSLLFGPFAGFSPKFLKTGSMLDLVTSVKPNNVLTMLAAGAKEMSLTKYLIQQVMLSKEQRMEELREFIPNAKSEDWDLVVAGQRVQVIKDTEAGGKGTLQFGTEVITAADGSIAALLGASPGASTAVSVMLEVMKKCFPQHINAWEPKIKEMIPSHGLSLLENPELLEEIHATTAKVLGLKSEPALVN</sequence>
<dbReference type="NCBIfam" id="NF003603">
    <property type="entry name" value="PRK05257.1-1"/>
    <property type="match status" value="1"/>
</dbReference>
<dbReference type="EC" id="1.1.5.4" evidence="8"/>
<keyword evidence="6 8" id="KW-0274">FAD</keyword>
<evidence type="ECO:0000256" key="1">
    <source>
        <dbReference type="ARBA" id="ARBA00001139"/>
    </source>
</evidence>
<dbReference type="NCBIfam" id="TIGR01320">
    <property type="entry name" value="mal_quin_oxido"/>
    <property type="match status" value="1"/>
</dbReference>
<dbReference type="UniPathway" id="UPA00223">
    <property type="reaction ID" value="UER01008"/>
</dbReference>
<dbReference type="NCBIfam" id="NF003605">
    <property type="entry name" value="PRK05257.1-4"/>
    <property type="match status" value="1"/>
</dbReference>
<dbReference type="EMBL" id="LGIQ01000009">
    <property type="protein sequence ID" value="KNB71471.1"/>
    <property type="molecule type" value="Genomic_DNA"/>
</dbReference>
<name>A0A0K9YS22_9BACL</name>
<evidence type="ECO:0000313" key="10">
    <source>
        <dbReference type="Proteomes" id="UP000036834"/>
    </source>
</evidence>
<keyword evidence="7 8" id="KW-0560">Oxidoreductase</keyword>
<dbReference type="Proteomes" id="UP000036834">
    <property type="component" value="Unassembled WGS sequence"/>
</dbReference>
<evidence type="ECO:0000256" key="5">
    <source>
        <dbReference type="ARBA" id="ARBA00022630"/>
    </source>
</evidence>
<dbReference type="Pfam" id="PF06039">
    <property type="entry name" value="Mqo"/>
    <property type="match status" value="1"/>
</dbReference>
<comment type="similarity">
    <text evidence="8">Belongs to the MQO family.</text>
</comment>
<dbReference type="NCBIfam" id="NF003604">
    <property type="entry name" value="PRK05257.1-3"/>
    <property type="match status" value="1"/>
</dbReference>
<comment type="catalytic activity">
    <reaction evidence="1 8">
        <text>(S)-malate + a quinone = a quinol + oxaloacetate</text>
        <dbReference type="Rhea" id="RHEA:46012"/>
        <dbReference type="ChEBI" id="CHEBI:15589"/>
        <dbReference type="ChEBI" id="CHEBI:16452"/>
        <dbReference type="ChEBI" id="CHEBI:24646"/>
        <dbReference type="ChEBI" id="CHEBI:132124"/>
        <dbReference type="EC" id="1.1.5.4"/>
    </reaction>
</comment>
<keyword evidence="4 8" id="KW-0816">Tricarboxylic acid cycle</keyword>